<dbReference type="Gene3D" id="2.170.150.80">
    <property type="entry name" value="NAC domain"/>
    <property type="match status" value="1"/>
</dbReference>
<evidence type="ECO:0000256" key="6">
    <source>
        <dbReference type="SAM" id="MobiDB-lite"/>
    </source>
</evidence>
<keyword evidence="7" id="KW-0472">Membrane</keyword>
<keyword evidence="7" id="KW-1133">Transmembrane helix</keyword>
<evidence type="ECO:0000313" key="10">
    <source>
        <dbReference type="RefSeq" id="XP_010270427.1"/>
    </source>
</evidence>
<keyword evidence="9" id="KW-1185">Reference proteome</keyword>
<keyword evidence="2" id="KW-0805">Transcription regulation</keyword>
<dbReference type="AlphaFoldDB" id="A0A1U8B342"/>
<dbReference type="FunCoup" id="A0A1U8B342">
    <property type="interactions" value="2368"/>
</dbReference>
<name>A0A1U8B342_NELNU</name>
<gene>
    <name evidence="10" type="primary">LOC104606761</name>
</gene>
<proteinExistence type="predicted"/>
<evidence type="ECO:0000256" key="3">
    <source>
        <dbReference type="ARBA" id="ARBA00023125"/>
    </source>
</evidence>
<feature type="transmembrane region" description="Helical" evidence="7">
    <location>
        <begin position="510"/>
        <end position="531"/>
    </location>
</feature>
<evidence type="ECO:0000256" key="5">
    <source>
        <dbReference type="ARBA" id="ARBA00023242"/>
    </source>
</evidence>
<dbReference type="OMA" id="SSHMEDD"/>
<evidence type="ECO:0000256" key="2">
    <source>
        <dbReference type="ARBA" id="ARBA00023015"/>
    </source>
</evidence>
<dbReference type="RefSeq" id="XP_010270427.1">
    <property type="nucleotide sequence ID" value="XM_010272125.2"/>
</dbReference>
<dbReference type="Pfam" id="PF02365">
    <property type="entry name" value="NAM"/>
    <property type="match status" value="1"/>
</dbReference>
<dbReference type="eggNOG" id="ENOG502QS6I">
    <property type="taxonomic scope" value="Eukaryota"/>
</dbReference>
<keyword evidence="4" id="KW-0804">Transcription</keyword>
<dbReference type="OrthoDB" id="1882472at2759"/>
<dbReference type="GO" id="GO:0003677">
    <property type="term" value="F:DNA binding"/>
    <property type="evidence" value="ECO:0007669"/>
    <property type="project" value="UniProtKB-KW"/>
</dbReference>
<dbReference type="Proteomes" id="UP000189703">
    <property type="component" value="Unplaced"/>
</dbReference>
<reference evidence="10" key="1">
    <citation type="submission" date="2025-08" db="UniProtKB">
        <authorList>
            <consortium name="RefSeq"/>
        </authorList>
    </citation>
    <scope>IDENTIFICATION</scope>
</reference>
<protein>
    <submittedName>
        <fullName evidence="10">NAC domain-containing protein 82-like isoform X1</fullName>
    </submittedName>
</protein>
<feature type="domain" description="NAC" evidence="8">
    <location>
        <begin position="6"/>
        <end position="155"/>
    </location>
</feature>
<dbReference type="PANTHER" id="PTHR31744:SF210">
    <property type="entry name" value="NAC DOMAIN-CONTAINING PROTEIN 86-LIKE"/>
    <property type="match status" value="1"/>
</dbReference>
<dbReference type="FunFam" id="2.170.150.80:FF:000002">
    <property type="entry name" value="Nac domain-containing protein 86"/>
    <property type="match status" value="1"/>
</dbReference>
<keyword evidence="7" id="KW-0812">Transmembrane</keyword>
<evidence type="ECO:0000256" key="4">
    <source>
        <dbReference type="ARBA" id="ARBA00023163"/>
    </source>
</evidence>
<dbReference type="SUPFAM" id="SSF101941">
    <property type="entry name" value="NAC domain"/>
    <property type="match status" value="1"/>
</dbReference>
<keyword evidence="3" id="KW-0238">DNA-binding</keyword>
<organism evidence="9 10">
    <name type="scientific">Nelumbo nucifera</name>
    <name type="common">Sacred lotus</name>
    <dbReference type="NCBI Taxonomy" id="4432"/>
    <lineage>
        <taxon>Eukaryota</taxon>
        <taxon>Viridiplantae</taxon>
        <taxon>Streptophyta</taxon>
        <taxon>Embryophyta</taxon>
        <taxon>Tracheophyta</taxon>
        <taxon>Spermatophyta</taxon>
        <taxon>Magnoliopsida</taxon>
        <taxon>Proteales</taxon>
        <taxon>Nelumbonaceae</taxon>
        <taxon>Nelumbo</taxon>
    </lineage>
</organism>
<evidence type="ECO:0000256" key="7">
    <source>
        <dbReference type="SAM" id="Phobius"/>
    </source>
</evidence>
<evidence type="ECO:0000313" key="9">
    <source>
        <dbReference type="Proteomes" id="UP000189703"/>
    </source>
</evidence>
<sequence>MARASLPPGFRFHPTDVELVKYYLKRKVLGKPLIQAISEIDIYKFSPWDLPEKSCLKSRDLEWYFFCPRDKKYANGPRTNRATEIGYWKTTGKDRAICHNSQIVGMKKTLIFHTGRAPRGNRTDWVMHEYRLEDRDLVNAGISQGAYVLCKIFQKSGIGPKNGEQYGAPFKEEDWDDDVVNEPFSAPTAEPGSSSGLQADDLNASIMPGSVCESSLEPIPCQAVPSINNVEHFLPESDDISSLLAMFGNEDDALFSADHDKNENLQSYNVNESTHLEGNGIFNALEDIITLEDLNRSHLPLSSSEAECPLDQSFLELKDLEHPLAADPCVVNGAEQFPTVDPFIYYGNYDNLEGFCGSVLPLDVVLSTPGDNGVGGNSAAYEADICDPTAPSENAEDREKQYATQALARGEQRASSYSRLQCLLDNIPAHPASAAEHPSPTSRENRATSISLSSSYGGSSIHVKAKVTAGCACTKDTPSDKLGEFPCICCYGYNLSRKEFREQAANRGNGLTFVFFLGMVSALIWLSLFVVSVKLGKYVWGLILS</sequence>
<dbReference type="GO" id="GO:0006355">
    <property type="term" value="P:regulation of DNA-templated transcription"/>
    <property type="evidence" value="ECO:0007669"/>
    <property type="project" value="InterPro"/>
</dbReference>
<dbReference type="KEGG" id="nnu:104606761"/>
<comment type="subcellular location">
    <subcellularLocation>
        <location evidence="1">Nucleus</location>
    </subcellularLocation>
</comment>
<dbReference type="PANTHER" id="PTHR31744">
    <property type="entry name" value="PROTEIN CUP-SHAPED COTYLEDON 2-RELATED"/>
    <property type="match status" value="1"/>
</dbReference>
<dbReference type="InterPro" id="IPR003441">
    <property type="entry name" value="NAC-dom"/>
</dbReference>
<accession>A0A1U8B342</accession>
<evidence type="ECO:0000256" key="1">
    <source>
        <dbReference type="ARBA" id="ARBA00004123"/>
    </source>
</evidence>
<evidence type="ECO:0000259" key="8">
    <source>
        <dbReference type="PROSITE" id="PS51005"/>
    </source>
</evidence>
<dbReference type="InterPro" id="IPR036093">
    <property type="entry name" value="NAC_dom_sf"/>
</dbReference>
<dbReference type="GeneID" id="104606761"/>
<dbReference type="PROSITE" id="PS51005">
    <property type="entry name" value="NAC"/>
    <property type="match status" value="1"/>
</dbReference>
<keyword evidence="5" id="KW-0539">Nucleus</keyword>
<feature type="region of interest" description="Disordered" evidence="6">
    <location>
        <begin position="180"/>
        <end position="199"/>
    </location>
</feature>
<dbReference type="GO" id="GO:0005634">
    <property type="term" value="C:nucleus"/>
    <property type="evidence" value="ECO:0007669"/>
    <property type="project" value="UniProtKB-SubCell"/>
</dbReference>
<dbReference type="InParanoid" id="A0A1U8B342"/>